<dbReference type="InterPro" id="IPR018062">
    <property type="entry name" value="HTH_AraC-typ_CS"/>
</dbReference>
<dbReference type="SUPFAM" id="SSF46689">
    <property type="entry name" value="Homeodomain-like"/>
    <property type="match status" value="1"/>
</dbReference>
<dbReference type="PROSITE" id="PS00041">
    <property type="entry name" value="HTH_ARAC_FAMILY_1"/>
    <property type="match status" value="1"/>
</dbReference>
<dbReference type="PROSITE" id="PS01124">
    <property type="entry name" value="HTH_ARAC_FAMILY_2"/>
    <property type="match status" value="1"/>
</dbReference>
<dbReference type="SMART" id="SM00342">
    <property type="entry name" value="HTH_ARAC"/>
    <property type="match status" value="1"/>
</dbReference>
<dbReference type="InterPro" id="IPR018060">
    <property type="entry name" value="HTH_AraC"/>
</dbReference>
<keyword evidence="6" id="KW-1185">Reference proteome</keyword>
<evidence type="ECO:0000259" key="4">
    <source>
        <dbReference type="PROSITE" id="PS01124"/>
    </source>
</evidence>
<protein>
    <submittedName>
        <fullName evidence="5">Helix-turn-helix transcriptional regulator</fullName>
    </submittedName>
</protein>
<dbReference type="InterPro" id="IPR050204">
    <property type="entry name" value="AraC_XylS_family_regulators"/>
</dbReference>
<gene>
    <name evidence="5" type="ORF">RH861_11400</name>
</gene>
<dbReference type="Gene3D" id="1.10.10.60">
    <property type="entry name" value="Homeodomain-like"/>
    <property type="match status" value="1"/>
</dbReference>
<accession>A0ABU1FLM7</accession>
<keyword evidence="3" id="KW-0804">Transcription</keyword>
<dbReference type="InterPro" id="IPR009057">
    <property type="entry name" value="Homeodomain-like_sf"/>
</dbReference>
<evidence type="ECO:0000313" key="6">
    <source>
        <dbReference type="Proteomes" id="UP001260072"/>
    </source>
</evidence>
<dbReference type="PANTHER" id="PTHR46796">
    <property type="entry name" value="HTH-TYPE TRANSCRIPTIONAL ACTIVATOR RHAS-RELATED"/>
    <property type="match status" value="1"/>
</dbReference>
<dbReference type="Proteomes" id="UP001260072">
    <property type="component" value="Unassembled WGS sequence"/>
</dbReference>
<evidence type="ECO:0000256" key="3">
    <source>
        <dbReference type="ARBA" id="ARBA00023163"/>
    </source>
</evidence>
<keyword evidence="2" id="KW-0238">DNA-binding</keyword>
<sequence length="318" mass="35053">MPGLDRSSFVTADPEAAREAFAPLVPRLQFGRVDPDAFRVRLRSHATPGIQIVDYAFEAAAAVEAGADQVLVVSPTGQGIELRHGAKAVDVSRPYINASEGITAHWERFAARAVVLDRARVEAVARAAADHDDIRLEPDELAARTPALGRYWDREVARVTRAMSLAPEAFGEPLVMEAVFHRLAVTYLNAFPLAWVDPLGRRRSVGPRSAIVRAALEYLHAHAGEPITVQHVVEAVHISPRGLHAAFVHETGRSPSEHLRGLRLEGVRDELRFAPPVDTIAVIARRWGFVHLPRFAEAYVRAFGELPSETRGRRRRVA</sequence>
<feature type="domain" description="HTH araC/xylS-type" evidence="4">
    <location>
        <begin position="213"/>
        <end position="313"/>
    </location>
</feature>
<name>A0ABU1FLM7_9MICO</name>
<dbReference type="Pfam" id="PF12833">
    <property type="entry name" value="HTH_18"/>
    <property type="match status" value="1"/>
</dbReference>
<reference evidence="6" key="1">
    <citation type="submission" date="2023-07" db="EMBL/GenBank/DDBJ databases">
        <title>Description of three actinobacteria isolated from air of manufacturing shop in a pharmaceutical factory.</title>
        <authorList>
            <person name="Zhang D.-F."/>
        </authorList>
    </citation>
    <scope>NUCLEOTIDE SEQUENCE [LARGE SCALE GENOMIC DNA]</scope>
    <source>
        <strain evidence="6">CCTCC AB 2011122</strain>
    </source>
</reference>
<evidence type="ECO:0000256" key="2">
    <source>
        <dbReference type="ARBA" id="ARBA00023125"/>
    </source>
</evidence>
<evidence type="ECO:0000256" key="1">
    <source>
        <dbReference type="ARBA" id="ARBA00023015"/>
    </source>
</evidence>
<dbReference type="EMBL" id="JAVKGS010000003">
    <property type="protein sequence ID" value="MDR5692664.1"/>
    <property type="molecule type" value="Genomic_DNA"/>
</dbReference>
<proteinExistence type="predicted"/>
<organism evidence="5 6">
    <name type="scientific">Agromyces indicus</name>
    <dbReference type="NCBI Taxonomy" id="758919"/>
    <lineage>
        <taxon>Bacteria</taxon>
        <taxon>Bacillati</taxon>
        <taxon>Actinomycetota</taxon>
        <taxon>Actinomycetes</taxon>
        <taxon>Micrococcales</taxon>
        <taxon>Microbacteriaceae</taxon>
        <taxon>Agromyces</taxon>
    </lineage>
</organism>
<keyword evidence="1" id="KW-0805">Transcription regulation</keyword>
<comment type="caution">
    <text evidence="5">The sequence shown here is derived from an EMBL/GenBank/DDBJ whole genome shotgun (WGS) entry which is preliminary data.</text>
</comment>
<evidence type="ECO:0000313" key="5">
    <source>
        <dbReference type="EMBL" id="MDR5692664.1"/>
    </source>
</evidence>
<dbReference type="RefSeq" id="WP_310521053.1">
    <property type="nucleotide sequence ID" value="NZ_BAABBS010000001.1"/>
</dbReference>